<dbReference type="InterPro" id="IPR036291">
    <property type="entry name" value="NAD(P)-bd_dom_sf"/>
</dbReference>
<proteinExistence type="inferred from homology"/>
<dbReference type="KEGG" id="ngr:NAEGRDRAFT_45618"/>
<dbReference type="EMBL" id="GG738847">
    <property type="protein sequence ID" value="EFC49465.1"/>
    <property type="molecule type" value="Genomic_DNA"/>
</dbReference>
<dbReference type="OrthoDB" id="2735536at2759"/>
<comment type="similarity">
    <text evidence="2">Belongs to the 3-beta-HSD family.</text>
</comment>
<accession>D2V043</accession>
<dbReference type="OMA" id="KNEECWA"/>
<sequence>MFVAVTGASGYIAGHIVKQLLENGHRVRGVVRDLSNKSKYDYLEKFANLENQLEFVQVNDQNYENAFVGVDAVIHTATPYIYTAKDPQKEIVEPAVNLTRGVIEAALKNQVKRVVITSSGGAIFSFPVPQGKIFTSNDWNLQSNLTNNPYFYSKRLAEEEAWRLYKENSDKIEIVVVNPVYVLGPTLNPFINTSVENLKKYLLGEHETVQVGGIAIVDVRNVATAHVLAVEKKEAAGKRLICSGQVCNWSDIPKTLKQQFPQYAVSKYTEFPEATTYGMDTQPLKDLGLVEYYSFEQTIRDTVESLLEHNLIEKL</sequence>
<dbReference type="FunCoup" id="D2V043">
    <property type="interactions" value="43"/>
</dbReference>
<dbReference type="PANTHER" id="PTHR10366:SF564">
    <property type="entry name" value="STEROL-4-ALPHA-CARBOXYLATE 3-DEHYDROGENASE, DECARBOXYLATING"/>
    <property type="match status" value="1"/>
</dbReference>
<dbReference type="GO" id="GO:0006694">
    <property type="term" value="P:steroid biosynthetic process"/>
    <property type="evidence" value="ECO:0007669"/>
    <property type="project" value="InterPro"/>
</dbReference>
<organism evidence="5">
    <name type="scientific">Naegleria gruberi</name>
    <name type="common">Amoeba</name>
    <dbReference type="NCBI Taxonomy" id="5762"/>
    <lineage>
        <taxon>Eukaryota</taxon>
        <taxon>Discoba</taxon>
        <taxon>Heterolobosea</taxon>
        <taxon>Tetramitia</taxon>
        <taxon>Eutetramitia</taxon>
        <taxon>Vahlkampfiidae</taxon>
        <taxon>Naegleria</taxon>
    </lineage>
</organism>
<dbReference type="VEuPathDB" id="AmoebaDB:NAEGRDRAFT_45618"/>
<dbReference type="PANTHER" id="PTHR10366">
    <property type="entry name" value="NAD DEPENDENT EPIMERASE/DEHYDRATASE"/>
    <property type="match status" value="1"/>
</dbReference>
<dbReference type="FunFam" id="3.40.50.720:FF:000085">
    <property type="entry name" value="Dihydroflavonol reductase"/>
    <property type="match status" value="1"/>
</dbReference>
<evidence type="ECO:0000256" key="2">
    <source>
        <dbReference type="RuleBase" id="RU004475"/>
    </source>
</evidence>
<dbReference type="InParanoid" id="D2V043"/>
<dbReference type="InterPro" id="IPR050425">
    <property type="entry name" value="NAD(P)_dehydrat-like"/>
</dbReference>
<keyword evidence="5" id="KW-1185">Reference proteome</keyword>
<dbReference type="GeneID" id="8856462"/>
<reference evidence="4 5" key="1">
    <citation type="journal article" date="2010" name="Cell">
        <title>The genome of Naegleria gruberi illuminates early eukaryotic versatility.</title>
        <authorList>
            <person name="Fritz-Laylin L.K."/>
            <person name="Prochnik S.E."/>
            <person name="Ginger M.L."/>
            <person name="Dacks J.B."/>
            <person name="Carpenter M.L."/>
            <person name="Field M.C."/>
            <person name="Kuo A."/>
            <person name="Paredez A."/>
            <person name="Chapman J."/>
            <person name="Pham J."/>
            <person name="Shu S."/>
            <person name="Neupane R."/>
            <person name="Cipriano M."/>
            <person name="Mancuso J."/>
            <person name="Tu H."/>
            <person name="Salamov A."/>
            <person name="Lindquist E."/>
            <person name="Shapiro H."/>
            <person name="Lucas S."/>
            <person name="Grigoriev I.V."/>
            <person name="Cande W.Z."/>
            <person name="Fulton C."/>
            <person name="Rokhsar D.S."/>
            <person name="Dawson S.C."/>
        </authorList>
    </citation>
    <scope>NUCLEOTIDE SEQUENCE [LARGE SCALE GENOMIC DNA]</scope>
    <source>
        <strain evidence="4 5">NEG-M</strain>
    </source>
</reference>
<feature type="domain" description="3-beta hydroxysteroid dehydrogenase/isomerase" evidence="3">
    <location>
        <begin position="4"/>
        <end position="245"/>
    </location>
</feature>
<name>D2V043_NAEGR</name>
<dbReference type="Gene3D" id="3.40.50.720">
    <property type="entry name" value="NAD(P)-binding Rossmann-like Domain"/>
    <property type="match status" value="1"/>
</dbReference>
<gene>
    <name evidence="4" type="ORF">NAEGRDRAFT_45618</name>
</gene>
<dbReference type="Pfam" id="PF01073">
    <property type="entry name" value="3Beta_HSD"/>
    <property type="match status" value="1"/>
</dbReference>
<dbReference type="STRING" id="5762.D2V043"/>
<dbReference type="Proteomes" id="UP000006671">
    <property type="component" value="Unassembled WGS sequence"/>
</dbReference>
<evidence type="ECO:0000313" key="5">
    <source>
        <dbReference type="Proteomes" id="UP000006671"/>
    </source>
</evidence>
<evidence type="ECO:0000313" key="4">
    <source>
        <dbReference type="EMBL" id="EFC49465.1"/>
    </source>
</evidence>
<keyword evidence="1 2" id="KW-0560">Oxidoreductase</keyword>
<dbReference type="GO" id="GO:0016616">
    <property type="term" value="F:oxidoreductase activity, acting on the CH-OH group of donors, NAD or NADP as acceptor"/>
    <property type="evidence" value="ECO:0007669"/>
    <property type="project" value="InterPro"/>
</dbReference>
<dbReference type="SUPFAM" id="SSF51735">
    <property type="entry name" value="NAD(P)-binding Rossmann-fold domains"/>
    <property type="match status" value="1"/>
</dbReference>
<dbReference type="eggNOG" id="KOG1502">
    <property type="taxonomic scope" value="Eukaryota"/>
</dbReference>
<dbReference type="InterPro" id="IPR002225">
    <property type="entry name" value="3Beta_OHSteriod_DH/Estase"/>
</dbReference>
<dbReference type="AlphaFoldDB" id="D2V043"/>
<protein>
    <submittedName>
        <fullName evidence="4">Predicted protein</fullName>
    </submittedName>
</protein>
<dbReference type="RefSeq" id="XP_002682209.1">
    <property type="nucleotide sequence ID" value="XM_002682163.1"/>
</dbReference>
<evidence type="ECO:0000256" key="1">
    <source>
        <dbReference type="ARBA" id="ARBA00023002"/>
    </source>
</evidence>
<evidence type="ECO:0000259" key="3">
    <source>
        <dbReference type="Pfam" id="PF01073"/>
    </source>
</evidence>